<dbReference type="GO" id="GO:0006508">
    <property type="term" value="P:proteolysis"/>
    <property type="evidence" value="ECO:0007669"/>
    <property type="project" value="UniProtKB-KW"/>
</dbReference>
<dbReference type="InterPro" id="IPR038765">
    <property type="entry name" value="Papain-like_cys_pep_sf"/>
</dbReference>
<dbReference type="InterPro" id="IPR000064">
    <property type="entry name" value="NLP_P60_dom"/>
</dbReference>
<comment type="similarity">
    <text evidence="1">Belongs to the peptidase C40 family.</text>
</comment>
<keyword evidence="4" id="KW-0788">Thiol protease</keyword>
<feature type="region of interest" description="Disordered" evidence="5">
    <location>
        <begin position="28"/>
        <end position="62"/>
    </location>
</feature>
<dbReference type="InterPro" id="IPR008258">
    <property type="entry name" value="Transglycosylase_SLT_dom_1"/>
</dbReference>
<name>A0A1D8B3H7_9ACTO</name>
<dbReference type="OrthoDB" id="9815778at2"/>
<evidence type="ECO:0000256" key="5">
    <source>
        <dbReference type="SAM" id="MobiDB-lite"/>
    </source>
</evidence>
<keyword evidence="6" id="KW-0812">Transmembrane</keyword>
<dbReference type="Pfam" id="PF01464">
    <property type="entry name" value="SLT"/>
    <property type="match status" value="1"/>
</dbReference>
<dbReference type="PROSITE" id="PS51935">
    <property type="entry name" value="NLPC_P60"/>
    <property type="match status" value="1"/>
</dbReference>
<dbReference type="Pfam" id="PF00877">
    <property type="entry name" value="NLPC_P60"/>
    <property type="match status" value="1"/>
</dbReference>
<feature type="domain" description="NlpC/P60" evidence="7">
    <location>
        <begin position="398"/>
        <end position="523"/>
    </location>
</feature>
<evidence type="ECO:0000256" key="6">
    <source>
        <dbReference type="SAM" id="Phobius"/>
    </source>
</evidence>
<dbReference type="STRING" id="178339.BH719_07365"/>
<dbReference type="Gene3D" id="3.90.1720.10">
    <property type="entry name" value="endopeptidase domain like (from Nostoc punctiforme)"/>
    <property type="match status" value="1"/>
</dbReference>
<evidence type="ECO:0000256" key="2">
    <source>
        <dbReference type="ARBA" id="ARBA00022670"/>
    </source>
</evidence>
<proteinExistence type="inferred from homology"/>
<reference evidence="8 9" key="1">
    <citation type="submission" date="2016-09" db="EMBL/GenBank/DDBJ databases">
        <title>Complete genome sequence of Actinomyces hongkongensis HKU8.</title>
        <authorList>
            <person name="Gao Y.-X."/>
            <person name="Zhou Y.-Y."/>
            <person name="Xie Y."/>
            <person name="Wang M."/>
            <person name="Wang S.-J."/>
            <person name="Shen S.-G."/>
        </authorList>
    </citation>
    <scope>NUCLEOTIDE SEQUENCE [LARGE SCALE GENOMIC DNA]</scope>
    <source>
        <strain evidence="8 9">HKU8</strain>
    </source>
</reference>
<dbReference type="KEGG" id="phon:BH719_07365"/>
<dbReference type="PANTHER" id="PTHR37423:SF2">
    <property type="entry name" value="MEMBRANE-BOUND LYTIC MUREIN TRANSGLYCOSYLASE C"/>
    <property type="match status" value="1"/>
</dbReference>
<keyword evidence="3" id="KW-0378">Hydrolase</keyword>
<keyword evidence="6" id="KW-1133">Transmembrane helix</keyword>
<dbReference type="SUPFAM" id="SSF53955">
    <property type="entry name" value="Lysozyme-like"/>
    <property type="match status" value="1"/>
</dbReference>
<accession>A0A1D8B3H7</accession>
<dbReference type="Proteomes" id="UP000095214">
    <property type="component" value="Chromosome"/>
</dbReference>
<evidence type="ECO:0000259" key="7">
    <source>
        <dbReference type="PROSITE" id="PS51935"/>
    </source>
</evidence>
<dbReference type="PANTHER" id="PTHR37423">
    <property type="entry name" value="SOLUBLE LYTIC MUREIN TRANSGLYCOSYLASE-RELATED"/>
    <property type="match status" value="1"/>
</dbReference>
<dbReference type="CDD" id="cd13399">
    <property type="entry name" value="Slt35-like"/>
    <property type="match status" value="1"/>
</dbReference>
<organism evidence="8 9">
    <name type="scientific">Pauljensenia hongkongensis</name>
    <dbReference type="NCBI Taxonomy" id="178339"/>
    <lineage>
        <taxon>Bacteria</taxon>
        <taxon>Bacillati</taxon>
        <taxon>Actinomycetota</taxon>
        <taxon>Actinomycetes</taxon>
        <taxon>Actinomycetales</taxon>
        <taxon>Actinomycetaceae</taxon>
        <taxon>Pauljensenia</taxon>
    </lineage>
</organism>
<keyword evidence="2" id="KW-0645">Protease</keyword>
<evidence type="ECO:0000256" key="3">
    <source>
        <dbReference type="ARBA" id="ARBA00022801"/>
    </source>
</evidence>
<protein>
    <submittedName>
        <fullName evidence="8">Peptidase</fullName>
    </submittedName>
</protein>
<dbReference type="Gene3D" id="1.10.530.10">
    <property type="match status" value="1"/>
</dbReference>
<dbReference type="InterPro" id="IPR023346">
    <property type="entry name" value="Lysozyme-like_dom_sf"/>
</dbReference>
<keyword evidence="9" id="KW-1185">Reference proteome</keyword>
<keyword evidence="6" id="KW-0472">Membrane</keyword>
<feature type="transmembrane region" description="Helical" evidence="6">
    <location>
        <begin position="211"/>
        <end position="234"/>
    </location>
</feature>
<gene>
    <name evidence="8" type="ORF">BH719_07365</name>
</gene>
<dbReference type="RefSeq" id="WP_009744191.1">
    <property type="nucleotide sequence ID" value="NZ_CP017298.1"/>
</dbReference>
<evidence type="ECO:0000256" key="4">
    <source>
        <dbReference type="ARBA" id="ARBA00022807"/>
    </source>
</evidence>
<dbReference type="SUPFAM" id="SSF54001">
    <property type="entry name" value="Cysteine proteinases"/>
    <property type="match status" value="1"/>
</dbReference>
<evidence type="ECO:0000256" key="1">
    <source>
        <dbReference type="ARBA" id="ARBA00007074"/>
    </source>
</evidence>
<dbReference type="GO" id="GO:0008234">
    <property type="term" value="F:cysteine-type peptidase activity"/>
    <property type="evidence" value="ECO:0007669"/>
    <property type="project" value="UniProtKB-KW"/>
</dbReference>
<evidence type="ECO:0000313" key="9">
    <source>
        <dbReference type="Proteomes" id="UP000095214"/>
    </source>
</evidence>
<sequence>MKFQQQAGPTIKYAKTELKTRVVSVTQSSGSALREGAHGVPQTTGGSALHEGAHSAAHQAGGAAHANGFDAAAVHSDPVGAVGSNASSLIPKQSIRAVGDNLLVVGKKGAATAAKGGLVGGKLASGGSKSLLLKTRGLGDALSSLGGMTGKMSAAIKASKPMMLLGAINGTKAAGIAAHAAQAVSQFIIVASKAIGSLVATALMAAKNLSLLGIVMVVATFLSSFLGSLGIEIAQQERKVGRSVAANVPPEYAQYVNQAGSMCPEITAPLIAAQIEAESGWNPAAKSPVGAQGISQFMPGTWATQGGDYNGDGRADPLDPADAIPSQGHFMCSIVATLNPHVASGAVAGSIQEVALAGYNAGPGAVISNGGIPPYAETQNYVSKILALMVKYQAAQDVAAVGGSLGDALEWAKSIAMDDTNHYVLGSQGPTAWDCSGLTGAFMARLGVALPRTAREQSTAPGGVDVPYDQMQPGDLIFWDWGDGSWHTAIALGGGQMVSADSPESGINIEPVFPGVRNVRRFL</sequence>
<dbReference type="AlphaFoldDB" id="A0A1D8B3H7"/>
<dbReference type="EMBL" id="CP017298">
    <property type="protein sequence ID" value="AOS47686.1"/>
    <property type="molecule type" value="Genomic_DNA"/>
</dbReference>
<evidence type="ECO:0000313" key="8">
    <source>
        <dbReference type="EMBL" id="AOS47686.1"/>
    </source>
</evidence>